<evidence type="ECO:0000259" key="4">
    <source>
        <dbReference type="Pfam" id="PF22528"/>
    </source>
</evidence>
<keyword evidence="5" id="KW-0689">Ribosomal protein</keyword>
<dbReference type="Gene3D" id="3.40.50.150">
    <property type="entry name" value="Vaccinia Virus protein VP39"/>
    <property type="match status" value="1"/>
</dbReference>
<dbReference type="Gene3D" id="2.70.160.11">
    <property type="entry name" value="Hnrnp arginine n-methyltransferase1"/>
    <property type="match status" value="1"/>
</dbReference>
<dbReference type="InterPro" id="IPR025799">
    <property type="entry name" value="Arg_MeTrfase"/>
</dbReference>
<dbReference type="Proteomes" id="UP000749040">
    <property type="component" value="Unassembled WGS sequence"/>
</dbReference>
<dbReference type="SUPFAM" id="SSF53335">
    <property type="entry name" value="S-adenosyl-L-methionine-dependent methyltransferases"/>
    <property type="match status" value="1"/>
</dbReference>
<gene>
    <name evidence="5" type="ORF">ITX44_37110</name>
</gene>
<protein>
    <submittedName>
        <fullName evidence="5">50S ribosomal protein L11 methyltransferase</fullName>
    </submittedName>
</protein>
<evidence type="ECO:0000313" key="5">
    <source>
        <dbReference type="EMBL" id="MBM9510085.1"/>
    </source>
</evidence>
<comment type="caution">
    <text evidence="5">The sequence shown here is derived from an EMBL/GenBank/DDBJ whole genome shotgun (WGS) entry which is preliminary data.</text>
</comment>
<keyword evidence="6" id="KW-1185">Reference proteome</keyword>
<name>A0ABS2U3A9_9ACTN</name>
<evidence type="ECO:0000256" key="3">
    <source>
        <dbReference type="ARBA" id="ARBA00022691"/>
    </source>
</evidence>
<dbReference type="PANTHER" id="PTHR11006">
    <property type="entry name" value="PROTEIN ARGININE N-METHYLTRANSFERASE"/>
    <property type="match status" value="1"/>
</dbReference>
<keyword evidence="2" id="KW-0808">Transferase</keyword>
<dbReference type="Pfam" id="PF22528">
    <property type="entry name" value="PRMT_C"/>
    <property type="match status" value="1"/>
</dbReference>
<evidence type="ECO:0000313" key="6">
    <source>
        <dbReference type="Proteomes" id="UP000749040"/>
    </source>
</evidence>
<dbReference type="PANTHER" id="PTHR11006:SF4">
    <property type="entry name" value="PROTEIN ARGININE N-METHYLTRANSFERASE 7"/>
    <property type="match status" value="1"/>
</dbReference>
<reference evidence="5 6" key="1">
    <citation type="submission" date="2021-01" db="EMBL/GenBank/DDBJ databases">
        <title>Streptomyces acididurans sp. nov., isolated from a peat swamp forest soil.</title>
        <authorList>
            <person name="Chantavorakit T."/>
            <person name="Duangmal K."/>
        </authorList>
    </citation>
    <scope>NUCLEOTIDE SEQUENCE [LARGE SCALE GENOMIC DNA]</scope>
    <source>
        <strain evidence="5 6">KK5PA1</strain>
    </source>
</reference>
<dbReference type="InterPro" id="IPR055135">
    <property type="entry name" value="PRMT_dom"/>
</dbReference>
<dbReference type="PROSITE" id="PS51678">
    <property type="entry name" value="SAM_MT_PRMT"/>
    <property type="match status" value="1"/>
</dbReference>
<sequence>MSPLGRLALASLQTRALELSRLVQETADALARPEALLSWDSGGFAEIARRSVPRWHFAMLNDAERNEALVQALEKQIPAGALVLDIGTGTGFLAMAAVRAGAGHVYTCEENPLLAEIARQTVERHGMSGAVTVLTGRSTGLVAERDIGRRADVLISEIVDCGLIGEGLLPTLRHAREHLLAPDGIMIPVGARLYGQLIESDAVAGLNRAQSAADYDVSLMNMTATQGHFPVRLHTWPHRTLTEPVPLVGWDFRAEPLTPGSCPARLPATADGRADALVAWFSLDYGAGIVLGNAPEKTASHWAQALIPLERTVPVRRGTTAELLLRWSDTRLTAH</sequence>
<proteinExistence type="predicted"/>
<dbReference type="EMBL" id="JADKYB010000031">
    <property type="protein sequence ID" value="MBM9510085.1"/>
    <property type="molecule type" value="Genomic_DNA"/>
</dbReference>
<keyword evidence="3" id="KW-0949">S-adenosyl-L-methionine</keyword>
<dbReference type="GO" id="GO:0005840">
    <property type="term" value="C:ribosome"/>
    <property type="evidence" value="ECO:0007669"/>
    <property type="project" value="UniProtKB-KW"/>
</dbReference>
<keyword evidence="5" id="KW-0687">Ribonucleoprotein</keyword>
<dbReference type="GO" id="GO:0032259">
    <property type="term" value="P:methylation"/>
    <property type="evidence" value="ECO:0007669"/>
    <property type="project" value="UniProtKB-KW"/>
</dbReference>
<dbReference type="InterPro" id="IPR029063">
    <property type="entry name" value="SAM-dependent_MTases_sf"/>
</dbReference>
<organism evidence="5 6">
    <name type="scientific">Actinacidiphila acididurans</name>
    <dbReference type="NCBI Taxonomy" id="2784346"/>
    <lineage>
        <taxon>Bacteria</taxon>
        <taxon>Bacillati</taxon>
        <taxon>Actinomycetota</taxon>
        <taxon>Actinomycetes</taxon>
        <taxon>Kitasatosporales</taxon>
        <taxon>Streptomycetaceae</taxon>
        <taxon>Actinacidiphila</taxon>
    </lineage>
</organism>
<evidence type="ECO:0000256" key="2">
    <source>
        <dbReference type="ARBA" id="ARBA00022679"/>
    </source>
</evidence>
<feature type="domain" description="Protein arginine N-methyltransferase" evidence="4">
    <location>
        <begin position="191"/>
        <end position="322"/>
    </location>
</feature>
<dbReference type="CDD" id="cd02440">
    <property type="entry name" value="AdoMet_MTases"/>
    <property type="match status" value="1"/>
</dbReference>
<keyword evidence="1 5" id="KW-0489">Methyltransferase</keyword>
<accession>A0ABS2U3A9</accession>
<dbReference type="Pfam" id="PF06325">
    <property type="entry name" value="PrmA"/>
    <property type="match status" value="1"/>
</dbReference>
<dbReference type="GO" id="GO:0008168">
    <property type="term" value="F:methyltransferase activity"/>
    <property type="evidence" value="ECO:0007669"/>
    <property type="project" value="UniProtKB-KW"/>
</dbReference>
<evidence type="ECO:0000256" key="1">
    <source>
        <dbReference type="ARBA" id="ARBA00022603"/>
    </source>
</evidence>